<dbReference type="EMBL" id="BART01020318">
    <property type="protein sequence ID" value="GAH02778.1"/>
    <property type="molecule type" value="Genomic_DNA"/>
</dbReference>
<evidence type="ECO:0000313" key="2">
    <source>
        <dbReference type="EMBL" id="GAH02778.1"/>
    </source>
</evidence>
<organism evidence="2">
    <name type="scientific">marine sediment metagenome</name>
    <dbReference type="NCBI Taxonomy" id="412755"/>
    <lineage>
        <taxon>unclassified sequences</taxon>
        <taxon>metagenomes</taxon>
        <taxon>ecological metagenomes</taxon>
    </lineage>
</organism>
<dbReference type="SUPFAM" id="SSF51569">
    <property type="entry name" value="Aldolase"/>
    <property type="match status" value="1"/>
</dbReference>
<dbReference type="PANTHER" id="PTHR42966:SF1">
    <property type="entry name" value="SIALIC ACID SYNTHASE"/>
    <property type="match status" value="1"/>
</dbReference>
<name>X1E285_9ZZZZ</name>
<dbReference type="GO" id="GO:0016051">
    <property type="term" value="P:carbohydrate biosynthetic process"/>
    <property type="evidence" value="ECO:0007669"/>
    <property type="project" value="InterPro"/>
</dbReference>
<comment type="caution">
    <text evidence="2">The sequence shown here is derived from an EMBL/GenBank/DDBJ whole genome shotgun (WGS) entry which is preliminary data.</text>
</comment>
<dbReference type="AlphaFoldDB" id="X1E285"/>
<dbReference type="Gene3D" id="3.20.20.70">
    <property type="entry name" value="Aldolase class I"/>
    <property type="match status" value="1"/>
</dbReference>
<dbReference type="InterPro" id="IPR013785">
    <property type="entry name" value="Aldolase_TIM"/>
</dbReference>
<dbReference type="Pfam" id="PF03102">
    <property type="entry name" value="NeuB"/>
    <property type="match status" value="1"/>
</dbReference>
<protein>
    <recommendedName>
        <fullName evidence="1">PseI/NeuA/B-like domain-containing protein</fullName>
    </recommendedName>
</protein>
<feature type="domain" description="PseI/NeuA/B-like" evidence="1">
    <location>
        <begin position="1"/>
        <end position="96"/>
    </location>
</feature>
<sequence>MFDYCKKKNFTVFTTPSHYTDVDMLERIANPPAYKVGSDDLTNIPFLKHIARLKKPVIISSGASYLSEIDAAIRAIREEGNNDIILLHCVTQYPAKA</sequence>
<dbReference type="PANTHER" id="PTHR42966">
    <property type="entry name" value="N-ACETYLNEURAMINATE SYNTHASE"/>
    <property type="match status" value="1"/>
</dbReference>
<dbReference type="InterPro" id="IPR051690">
    <property type="entry name" value="PseI-like"/>
</dbReference>
<feature type="non-terminal residue" evidence="2">
    <location>
        <position position="97"/>
    </location>
</feature>
<evidence type="ECO:0000259" key="1">
    <source>
        <dbReference type="Pfam" id="PF03102"/>
    </source>
</evidence>
<dbReference type="GO" id="GO:0047444">
    <property type="term" value="F:N-acylneuraminate-9-phosphate synthase activity"/>
    <property type="evidence" value="ECO:0007669"/>
    <property type="project" value="TreeGrafter"/>
</dbReference>
<reference evidence="2" key="1">
    <citation type="journal article" date="2014" name="Front. Microbiol.">
        <title>High frequency of phylogenetically diverse reductive dehalogenase-homologous genes in deep subseafloor sedimentary metagenomes.</title>
        <authorList>
            <person name="Kawai M."/>
            <person name="Futagami T."/>
            <person name="Toyoda A."/>
            <person name="Takaki Y."/>
            <person name="Nishi S."/>
            <person name="Hori S."/>
            <person name="Arai W."/>
            <person name="Tsubouchi T."/>
            <person name="Morono Y."/>
            <person name="Uchiyama I."/>
            <person name="Ito T."/>
            <person name="Fujiyama A."/>
            <person name="Inagaki F."/>
            <person name="Takami H."/>
        </authorList>
    </citation>
    <scope>NUCLEOTIDE SEQUENCE</scope>
    <source>
        <strain evidence="2">Expedition CK06-06</strain>
    </source>
</reference>
<dbReference type="InterPro" id="IPR013132">
    <property type="entry name" value="PseI/NeuA/B-like_N"/>
</dbReference>
<accession>X1E285</accession>
<gene>
    <name evidence="2" type="ORF">S01H4_37781</name>
</gene>
<proteinExistence type="predicted"/>